<evidence type="ECO:0000313" key="4">
    <source>
        <dbReference type="EMBL" id="ETS74332.1"/>
    </source>
</evidence>
<dbReference type="Pfam" id="PF17172">
    <property type="entry name" value="GST_N_4"/>
    <property type="match status" value="1"/>
</dbReference>
<dbReference type="OMA" id="RRIHDKY"/>
<dbReference type="SFLD" id="SFLDG01200">
    <property type="entry name" value="SUF1.1"/>
    <property type="match status" value="1"/>
</dbReference>
<proteinExistence type="inferred from homology"/>
<dbReference type="InterPro" id="IPR050931">
    <property type="entry name" value="Mito_Protein_Transport_Metaxin"/>
</dbReference>
<keyword evidence="5" id="KW-1185">Reference proteome</keyword>
<dbReference type="GeneID" id="19279211"/>
<dbReference type="Proteomes" id="UP000030651">
    <property type="component" value="Unassembled WGS sequence"/>
</dbReference>
<dbReference type="KEGG" id="pfy:PFICI_14198"/>
<dbReference type="STRING" id="1229662.W3WMG3"/>
<dbReference type="OrthoDB" id="5809458at2759"/>
<dbReference type="InParanoid" id="W3WMG3"/>
<dbReference type="InterPro" id="IPR012336">
    <property type="entry name" value="Thioredoxin-like_fold"/>
</dbReference>
<name>W3WMG3_PESFW</name>
<dbReference type="HOGENOM" id="CLU_044137_1_2_1"/>
<comment type="similarity">
    <text evidence="2">Belongs to the GST superfamily.</text>
</comment>
<dbReference type="RefSeq" id="XP_007840970.1">
    <property type="nucleotide sequence ID" value="XM_007842779.1"/>
</dbReference>
<evidence type="ECO:0000256" key="1">
    <source>
        <dbReference type="ARBA" id="ARBA00006475"/>
    </source>
</evidence>
<reference evidence="5" key="1">
    <citation type="journal article" date="2015" name="BMC Genomics">
        <title>Genomic and transcriptomic analysis of the endophytic fungus Pestalotiopsis fici reveals its lifestyle and high potential for synthesis of natural products.</title>
        <authorList>
            <person name="Wang X."/>
            <person name="Zhang X."/>
            <person name="Liu L."/>
            <person name="Xiang M."/>
            <person name="Wang W."/>
            <person name="Sun X."/>
            <person name="Che Y."/>
            <person name="Guo L."/>
            <person name="Liu G."/>
            <person name="Guo L."/>
            <person name="Wang C."/>
            <person name="Yin W.B."/>
            <person name="Stadler M."/>
            <person name="Zhang X."/>
            <person name="Liu X."/>
        </authorList>
    </citation>
    <scope>NUCLEOTIDE SEQUENCE [LARGE SCALE GENOMIC DNA]</scope>
    <source>
        <strain evidence="5">W106-1 / CGMCC3.15140</strain>
    </source>
</reference>
<dbReference type="AlphaFoldDB" id="W3WMG3"/>
<dbReference type="GO" id="GO:0005737">
    <property type="term" value="C:cytoplasm"/>
    <property type="evidence" value="ECO:0007669"/>
    <property type="project" value="TreeGrafter"/>
</dbReference>
<comment type="similarity">
    <text evidence="1">Belongs to the FAX family.</text>
</comment>
<dbReference type="PANTHER" id="PTHR12289:SF41">
    <property type="entry name" value="FAILED AXON CONNECTIONS-RELATED"/>
    <property type="match status" value="1"/>
</dbReference>
<dbReference type="eggNOG" id="KOG4244">
    <property type="taxonomic scope" value="Eukaryota"/>
</dbReference>
<evidence type="ECO:0000256" key="2">
    <source>
        <dbReference type="ARBA" id="ARBA00007409"/>
    </source>
</evidence>
<dbReference type="SFLD" id="SFLDG01180">
    <property type="entry name" value="SUF1"/>
    <property type="match status" value="1"/>
</dbReference>
<gene>
    <name evidence="4" type="ORF">PFICI_14198</name>
</gene>
<accession>W3WMG3</accession>
<sequence length="294" mass="33122">MSTSDNKPSITIFRGWKDFGKHVWSPFVIKLEARMRFAGIKYAVDVGSPKTGPKGKIPYVECKQNKSLDGGPAADDYEEVQQLADSTLIIKTLVQWGELPDLNAALSSTDGAKDMALRALLEDKLYFYHMWERWILNYYTMRDHALGAIPYPVRIVVGLIIYRGQLSTLHGQGTGRYSGQEIAAFRYEIWESINALLLEARRQQQQQQQAQSASTASTVGAQADQQLPPPPPFWVLGRDQPTEADATLFAFIVSVLISTAAPDSQRVVRAFPVILDYAQRIQDQYFPDYEKWSV</sequence>
<dbReference type="PANTHER" id="PTHR12289">
    <property type="entry name" value="METAXIN RELATED"/>
    <property type="match status" value="1"/>
</dbReference>
<dbReference type="SFLD" id="SFLDS00019">
    <property type="entry name" value="Glutathione_Transferase_(cytos"/>
    <property type="match status" value="1"/>
</dbReference>
<evidence type="ECO:0000313" key="5">
    <source>
        <dbReference type="Proteomes" id="UP000030651"/>
    </source>
</evidence>
<protein>
    <recommendedName>
        <fullName evidence="3">Thioredoxin-like fold domain-containing protein</fullName>
    </recommendedName>
</protein>
<dbReference type="EMBL" id="KI912120">
    <property type="protein sequence ID" value="ETS74332.1"/>
    <property type="molecule type" value="Genomic_DNA"/>
</dbReference>
<organism evidence="4 5">
    <name type="scientific">Pestalotiopsis fici (strain W106-1 / CGMCC3.15140)</name>
    <dbReference type="NCBI Taxonomy" id="1229662"/>
    <lineage>
        <taxon>Eukaryota</taxon>
        <taxon>Fungi</taxon>
        <taxon>Dikarya</taxon>
        <taxon>Ascomycota</taxon>
        <taxon>Pezizomycotina</taxon>
        <taxon>Sordariomycetes</taxon>
        <taxon>Xylariomycetidae</taxon>
        <taxon>Amphisphaeriales</taxon>
        <taxon>Sporocadaceae</taxon>
        <taxon>Pestalotiopsis</taxon>
    </lineage>
</organism>
<dbReference type="InterPro" id="IPR040079">
    <property type="entry name" value="Glutathione_S-Trfase"/>
</dbReference>
<feature type="domain" description="Thioredoxin-like fold" evidence="3">
    <location>
        <begin position="26"/>
        <end position="137"/>
    </location>
</feature>
<dbReference type="InterPro" id="IPR026928">
    <property type="entry name" value="FAX/IsoI-like"/>
</dbReference>
<evidence type="ECO:0000259" key="3">
    <source>
        <dbReference type="Pfam" id="PF17172"/>
    </source>
</evidence>